<dbReference type="Proteomes" id="UP000005824">
    <property type="component" value="Unassembled WGS sequence"/>
</dbReference>
<dbReference type="RefSeq" id="WP_006981861.1">
    <property type="nucleotide sequence ID" value="NZ_ABVL01000016.1"/>
</dbReference>
<dbReference type="AlphaFoldDB" id="B4D6K0"/>
<accession>B4D6K0</accession>
<gene>
    <name evidence="2" type="ORF">CfE428DRAFT_4540</name>
</gene>
<evidence type="ECO:0000256" key="1">
    <source>
        <dbReference type="SAM" id="SignalP"/>
    </source>
</evidence>
<dbReference type="InParanoid" id="B4D6K0"/>
<keyword evidence="1" id="KW-0732">Signal</keyword>
<evidence type="ECO:0000313" key="3">
    <source>
        <dbReference type="Proteomes" id="UP000005824"/>
    </source>
</evidence>
<reference evidence="2 3" key="1">
    <citation type="journal article" date="2011" name="J. Bacteriol.">
        <title>Genome sequence of Chthoniobacter flavus Ellin428, an aerobic heterotrophic soil bacterium.</title>
        <authorList>
            <person name="Kant R."/>
            <person name="van Passel M.W."/>
            <person name="Palva A."/>
            <person name="Lucas S."/>
            <person name="Lapidus A."/>
            <person name="Glavina Del Rio T."/>
            <person name="Dalin E."/>
            <person name="Tice H."/>
            <person name="Bruce D."/>
            <person name="Goodwin L."/>
            <person name="Pitluck S."/>
            <person name="Larimer F.W."/>
            <person name="Land M.L."/>
            <person name="Hauser L."/>
            <person name="Sangwan P."/>
            <person name="de Vos W.M."/>
            <person name="Janssen P.H."/>
            <person name="Smidt H."/>
        </authorList>
    </citation>
    <scope>NUCLEOTIDE SEQUENCE [LARGE SCALE GENOMIC DNA]</scope>
    <source>
        <strain evidence="2 3">Ellin428</strain>
    </source>
</reference>
<dbReference type="STRING" id="497964.CfE428DRAFT_4540"/>
<comment type="caution">
    <text evidence="2">The sequence shown here is derived from an EMBL/GenBank/DDBJ whole genome shotgun (WGS) entry which is preliminary data.</text>
</comment>
<proteinExistence type="predicted"/>
<evidence type="ECO:0000313" key="2">
    <source>
        <dbReference type="EMBL" id="EDY17801.1"/>
    </source>
</evidence>
<sequence length="222" mass="23316">MKNTLLLLSAAGAACVLSGCAGAVITHTDIASGAYKPKAIYIRSYIAENAPFKGHHGDSVGEHAIRRSLAPAAFSTALKEEMEKLAPAMVLDNNDKPTTGWLVESDIEYANAGSPVLRALFGNFEAGHSCVKIHVRITDVGGHYVAMGDKDMSKGGVGAGNVIYEFDVKASSGDTGALGSTYAPGLGSAEEFDYKNAAERIAYALTIDPQRYGTRTTPSITE</sequence>
<keyword evidence="3" id="KW-1185">Reference proteome</keyword>
<feature type="signal peptide" evidence="1">
    <location>
        <begin position="1"/>
        <end position="23"/>
    </location>
</feature>
<evidence type="ECO:0008006" key="4">
    <source>
        <dbReference type="Google" id="ProtNLM"/>
    </source>
</evidence>
<organism evidence="2 3">
    <name type="scientific">Chthoniobacter flavus Ellin428</name>
    <dbReference type="NCBI Taxonomy" id="497964"/>
    <lineage>
        <taxon>Bacteria</taxon>
        <taxon>Pseudomonadati</taxon>
        <taxon>Verrucomicrobiota</taxon>
        <taxon>Spartobacteria</taxon>
        <taxon>Chthoniobacterales</taxon>
        <taxon>Chthoniobacteraceae</taxon>
        <taxon>Chthoniobacter</taxon>
    </lineage>
</organism>
<dbReference type="EMBL" id="ABVL01000016">
    <property type="protein sequence ID" value="EDY17801.1"/>
    <property type="molecule type" value="Genomic_DNA"/>
</dbReference>
<dbReference type="PROSITE" id="PS51257">
    <property type="entry name" value="PROKAR_LIPOPROTEIN"/>
    <property type="match status" value="1"/>
</dbReference>
<name>B4D6K0_9BACT</name>
<protein>
    <recommendedName>
        <fullName evidence="4">Lipoprotein</fullName>
    </recommendedName>
</protein>
<feature type="chain" id="PRO_5002800511" description="Lipoprotein" evidence="1">
    <location>
        <begin position="24"/>
        <end position="222"/>
    </location>
</feature>